<feature type="domain" description="Cytidylate kinase" evidence="9">
    <location>
        <begin position="22"/>
        <end position="234"/>
    </location>
</feature>
<dbReference type="InterPro" id="IPR027417">
    <property type="entry name" value="P-loop_NTPase"/>
</dbReference>
<comment type="catalytic activity">
    <reaction evidence="6 8">
        <text>dCMP + ATP = dCDP + ADP</text>
        <dbReference type="Rhea" id="RHEA:25094"/>
        <dbReference type="ChEBI" id="CHEBI:30616"/>
        <dbReference type="ChEBI" id="CHEBI:57566"/>
        <dbReference type="ChEBI" id="CHEBI:58593"/>
        <dbReference type="ChEBI" id="CHEBI:456216"/>
        <dbReference type="EC" id="2.7.4.25"/>
    </reaction>
</comment>
<evidence type="ECO:0000256" key="4">
    <source>
        <dbReference type="ARBA" id="ARBA00022777"/>
    </source>
</evidence>
<dbReference type="GO" id="GO:0036431">
    <property type="term" value="F:dCMP kinase activity"/>
    <property type="evidence" value="ECO:0007669"/>
    <property type="project" value="InterPro"/>
</dbReference>
<comment type="similarity">
    <text evidence="1 8">Belongs to the cytidylate kinase family. Type 1 subfamily.</text>
</comment>
<dbReference type="GO" id="GO:0005829">
    <property type="term" value="C:cytosol"/>
    <property type="evidence" value="ECO:0007669"/>
    <property type="project" value="TreeGrafter"/>
</dbReference>
<dbReference type="InterPro" id="IPR003136">
    <property type="entry name" value="Cytidylate_kin"/>
</dbReference>
<dbReference type="PANTHER" id="PTHR21299:SF2">
    <property type="entry name" value="CYTIDYLATE KINASE"/>
    <property type="match status" value="1"/>
</dbReference>
<evidence type="ECO:0000256" key="6">
    <source>
        <dbReference type="ARBA" id="ARBA00047615"/>
    </source>
</evidence>
<organism evidence="10">
    <name type="scientific">uncultured Thermomicrobiales bacterium</name>
    <dbReference type="NCBI Taxonomy" id="1645740"/>
    <lineage>
        <taxon>Bacteria</taxon>
        <taxon>Pseudomonadati</taxon>
        <taxon>Thermomicrobiota</taxon>
        <taxon>Thermomicrobia</taxon>
        <taxon>Thermomicrobiales</taxon>
        <taxon>environmental samples</taxon>
    </lineage>
</organism>
<keyword evidence="4 8" id="KW-0418">Kinase</keyword>
<evidence type="ECO:0000256" key="1">
    <source>
        <dbReference type="ARBA" id="ARBA00009427"/>
    </source>
</evidence>
<sequence>MADGRVGHSSDVHDRKALPRTIAIDGPAGAGKSTIADALAQRLGYLYFDTGVLYRAVTLAALRRGLAPGDHPSLAALVEQLHIDVLPPTLQDGRGLTVILDDEDVTWAIRTPEVDHNVSAVSAQPAVRQALLQRQRAVAARGGIIMAGRDIGTVVLPDADLKLYLEATPEERAQRRAVEEQSRGLERPFPEVLAEIERRDDIDSHRALSPLRPAADAIIVDTEGLDIDAVLATIDALLGQRA</sequence>
<evidence type="ECO:0000259" key="9">
    <source>
        <dbReference type="Pfam" id="PF02224"/>
    </source>
</evidence>
<keyword evidence="3 8" id="KW-0547">Nucleotide-binding</keyword>
<reference evidence="10" key="1">
    <citation type="submission" date="2020-02" db="EMBL/GenBank/DDBJ databases">
        <authorList>
            <person name="Meier V. D."/>
        </authorList>
    </citation>
    <scope>NUCLEOTIDE SEQUENCE</scope>
    <source>
        <strain evidence="10">AVDCRST_MAG18</strain>
    </source>
</reference>
<keyword evidence="2 8" id="KW-0808">Transferase</keyword>
<feature type="binding site" evidence="8">
    <location>
        <begin position="26"/>
        <end position="34"/>
    </location>
    <ligand>
        <name>ATP</name>
        <dbReference type="ChEBI" id="CHEBI:30616"/>
    </ligand>
</feature>
<dbReference type="Gene3D" id="3.40.50.300">
    <property type="entry name" value="P-loop containing nucleotide triphosphate hydrolases"/>
    <property type="match status" value="1"/>
</dbReference>
<evidence type="ECO:0000256" key="5">
    <source>
        <dbReference type="ARBA" id="ARBA00022840"/>
    </source>
</evidence>
<evidence type="ECO:0000313" key="10">
    <source>
        <dbReference type="EMBL" id="CAA9586328.1"/>
    </source>
</evidence>
<protein>
    <recommendedName>
        <fullName evidence="8">Cytidylate kinase</fullName>
        <shortName evidence="8">CK</shortName>
        <ecNumber evidence="8">2.7.4.25</ecNumber>
    </recommendedName>
    <alternativeName>
        <fullName evidence="8">Cytidine monophosphate kinase</fullName>
        <shortName evidence="8">CMP kinase</shortName>
    </alternativeName>
</protein>
<dbReference type="GO" id="GO:0015949">
    <property type="term" value="P:nucleobase-containing small molecule interconversion"/>
    <property type="evidence" value="ECO:0007669"/>
    <property type="project" value="TreeGrafter"/>
</dbReference>
<dbReference type="CDD" id="cd02020">
    <property type="entry name" value="CMPK"/>
    <property type="match status" value="1"/>
</dbReference>
<evidence type="ECO:0000256" key="2">
    <source>
        <dbReference type="ARBA" id="ARBA00022679"/>
    </source>
</evidence>
<keyword evidence="5 8" id="KW-0067">ATP-binding</keyword>
<dbReference type="EC" id="2.7.4.25" evidence="8"/>
<comment type="catalytic activity">
    <reaction evidence="7 8">
        <text>CMP + ATP = CDP + ADP</text>
        <dbReference type="Rhea" id="RHEA:11600"/>
        <dbReference type="ChEBI" id="CHEBI:30616"/>
        <dbReference type="ChEBI" id="CHEBI:58069"/>
        <dbReference type="ChEBI" id="CHEBI:60377"/>
        <dbReference type="ChEBI" id="CHEBI:456216"/>
        <dbReference type="EC" id="2.7.4.25"/>
    </reaction>
</comment>
<accession>A0A6J4VTE0</accession>
<evidence type="ECO:0000256" key="3">
    <source>
        <dbReference type="ARBA" id="ARBA00022741"/>
    </source>
</evidence>
<dbReference type="EMBL" id="CADCWN010000312">
    <property type="protein sequence ID" value="CAA9586328.1"/>
    <property type="molecule type" value="Genomic_DNA"/>
</dbReference>
<keyword evidence="8" id="KW-0963">Cytoplasm</keyword>
<proteinExistence type="inferred from homology"/>
<dbReference type="AlphaFoldDB" id="A0A6J4VTE0"/>
<gene>
    <name evidence="8" type="primary">cmk</name>
    <name evidence="10" type="ORF">AVDCRST_MAG18-3901</name>
</gene>
<dbReference type="GO" id="GO:0006220">
    <property type="term" value="P:pyrimidine nucleotide metabolic process"/>
    <property type="evidence" value="ECO:0007669"/>
    <property type="project" value="UniProtKB-UniRule"/>
</dbReference>
<dbReference type="NCBIfam" id="TIGR00017">
    <property type="entry name" value="cmk"/>
    <property type="match status" value="1"/>
</dbReference>
<dbReference type="InterPro" id="IPR011994">
    <property type="entry name" value="Cytidylate_kinase_dom"/>
</dbReference>
<dbReference type="HAMAP" id="MF_00238">
    <property type="entry name" value="Cytidyl_kinase_type1"/>
    <property type="match status" value="1"/>
</dbReference>
<dbReference type="GO" id="GO:0005524">
    <property type="term" value="F:ATP binding"/>
    <property type="evidence" value="ECO:0007669"/>
    <property type="project" value="UniProtKB-UniRule"/>
</dbReference>
<name>A0A6J4VTE0_9BACT</name>
<comment type="subcellular location">
    <subcellularLocation>
        <location evidence="8">Cytoplasm</location>
    </subcellularLocation>
</comment>
<dbReference type="Pfam" id="PF02224">
    <property type="entry name" value="Cytidylate_kin"/>
    <property type="match status" value="1"/>
</dbReference>
<evidence type="ECO:0000256" key="7">
    <source>
        <dbReference type="ARBA" id="ARBA00048478"/>
    </source>
</evidence>
<dbReference type="PANTHER" id="PTHR21299">
    <property type="entry name" value="CYTIDYLATE KINASE/PANTOATE-BETA-ALANINE LIGASE"/>
    <property type="match status" value="1"/>
</dbReference>
<dbReference type="SUPFAM" id="SSF52540">
    <property type="entry name" value="P-loop containing nucleoside triphosphate hydrolases"/>
    <property type="match status" value="1"/>
</dbReference>
<evidence type="ECO:0000256" key="8">
    <source>
        <dbReference type="HAMAP-Rule" id="MF_00238"/>
    </source>
</evidence>